<dbReference type="RefSeq" id="WP_168113313.1">
    <property type="nucleotide sequence ID" value="NZ_BOON01000049.1"/>
</dbReference>
<feature type="transmembrane region" description="Helical" evidence="2">
    <location>
        <begin position="170"/>
        <end position="191"/>
    </location>
</feature>
<feature type="transmembrane region" description="Helical" evidence="2">
    <location>
        <begin position="30"/>
        <end position="50"/>
    </location>
</feature>
<keyword evidence="4" id="KW-1185">Reference proteome</keyword>
<feature type="transmembrane region" description="Helical" evidence="2">
    <location>
        <begin position="85"/>
        <end position="104"/>
    </location>
</feature>
<feature type="transmembrane region" description="Helical" evidence="2">
    <location>
        <begin position="288"/>
        <end position="308"/>
    </location>
</feature>
<dbReference type="AlphaFoldDB" id="A0A8J3TEC3"/>
<dbReference type="EMBL" id="BOON01000049">
    <property type="protein sequence ID" value="GII25268.1"/>
    <property type="molecule type" value="Genomic_DNA"/>
</dbReference>
<feature type="transmembrane region" description="Helical" evidence="2">
    <location>
        <begin position="225"/>
        <end position="241"/>
    </location>
</feature>
<feature type="transmembrane region" description="Helical" evidence="2">
    <location>
        <begin position="414"/>
        <end position="432"/>
    </location>
</feature>
<evidence type="ECO:0000256" key="2">
    <source>
        <dbReference type="SAM" id="Phobius"/>
    </source>
</evidence>
<keyword evidence="2" id="KW-0812">Transmembrane</keyword>
<comment type="caution">
    <text evidence="3">The sequence shown here is derived from an EMBL/GenBank/DDBJ whole genome shotgun (WGS) entry which is preliminary data.</text>
</comment>
<name>A0A8J3TEC3_9ACTN</name>
<keyword evidence="2" id="KW-1133">Transmembrane helix</keyword>
<feature type="transmembrane region" description="Helical" evidence="2">
    <location>
        <begin position="343"/>
        <end position="363"/>
    </location>
</feature>
<evidence type="ECO:0000256" key="1">
    <source>
        <dbReference type="SAM" id="MobiDB-lite"/>
    </source>
</evidence>
<feature type="transmembrane region" description="Helical" evidence="2">
    <location>
        <begin position="57"/>
        <end position="73"/>
    </location>
</feature>
<protein>
    <submittedName>
        <fullName evidence="3">Uncharacterized protein</fullName>
    </submittedName>
</protein>
<organism evidence="3 4">
    <name type="scientific">Planosporangium mesophilum</name>
    <dbReference type="NCBI Taxonomy" id="689768"/>
    <lineage>
        <taxon>Bacteria</taxon>
        <taxon>Bacillati</taxon>
        <taxon>Actinomycetota</taxon>
        <taxon>Actinomycetes</taxon>
        <taxon>Micromonosporales</taxon>
        <taxon>Micromonosporaceae</taxon>
        <taxon>Planosporangium</taxon>
    </lineage>
</organism>
<dbReference type="Proteomes" id="UP000599074">
    <property type="component" value="Unassembled WGS sequence"/>
</dbReference>
<keyword evidence="2" id="KW-0472">Membrane</keyword>
<proteinExistence type="predicted"/>
<gene>
    <name evidence="3" type="ORF">Pme01_48650</name>
</gene>
<feature type="transmembrane region" description="Helical" evidence="2">
    <location>
        <begin position="375"/>
        <end position="394"/>
    </location>
</feature>
<reference evidence="3" key="1">
    <citation type="submission" date="2021-01" db="EMBL/GenBank/DDBJ databases">
        <title>Whole genome shotgun sequence of Planosporangium mesophilum NBRC 109066.</title>
        <authorList>
            <person name="Komaki H."/>
            <person name="Tamura T."/>
        </authorList>
    </citation>
    <scope>NUCLEOTIDE SEQUENCE</scope>
    <source>
        <strain evidence="3">NBRC 109066</strain>
    </source>
</reference>
<evidence type="ECO:0000313" key="3">
    <source>
        <dbReference type="EMBL" id="GII25268.1"/>
    </source>
</evidence>
<feature type="compositionally biased region" description="Basic and acidic residues" evidence="1">
    <location>
        <begin position="453"/>
        <end position="469"/>
    </location>
</feature>
<feature type="region of interest" description="Disordered" evidence="1">
    <location>
        <begin position="440"/>
        <end position="469"/>
    </location>
</feature>
<evidence type="ECO:0000313" key="4">
    <source>
        <dbReference type="Proteomes" id="UP000599074"/>
    </source>
</evidence>
<accession>A0A8J3TEC3</accession>
<sequence length="469" mass="49674">MSALFAVVLVTVAGLPLAFALTRSVPFAALFAPLVAALVFTVATIAMLIVGGPLVPWLVAALVAEVALAAVLLRRGGGRLLHGSWVDAVWLVVPLAVPCVFFLAQPLNWDAHSIWWLHAAYFTKGAEFSRYTIGNPLCHDLQCDYPPLPSATQAAAWSVLSGYDYRVAQALSTVVTLSAIVMLGLAVRTVTDRAPAIVSRLAAVGVMVAVWATAPATITGGQADPVWSAAFVAGAVLLLYGRDPWQRPTLPLLLLAVAALSKNEGFVQVVMFAALLTLRERRNLRRAWMVWIPVAAGGVWSALVRSLGASTDLVKGGHFRGLITGDPAVLDRIPPTLGAMWDVIGMITVLSLAVALLGALFLRGRRRELGMGSDAWMWLVAFAYAGTLVVTYAISMHDLEWHLVTSLGRVTIPLVLMACASAACWAAVAVAGDGHRAVGDDTAVDDTAGRPARAGEPEPDHEPPVRARS</sequence>
<feature type="transmembrane region" description="Helical" evidence="2">
    <location>
        <begin position="197"/>
        <end position="218"/>
    </location>
</feature>